<feature type="transmembrane region" description="Helical" evidence="8">
    <location>
        <begin position="268"/>
        <end position="288"/>
    </location>
</feature>
<feature type="transmembrane region" description="Helical" evidence="8">
    <location>
        <begin position="60"/>
        <end position="78"/>
    </location>
</feature>
<evidence type="ECO:0000256" key="8">
    <source>
        <dbReference type="SAM" id="Phobius"/>
    </source>
</evidence>
<evidence type="ECO:0000256" key="6">
    <source>
        <dbReference type="ARBA" id="ARBA00023136"/>
    </source>
</evidence>
<dbReference type="Pfam" id="PF09594">
    <property type="entry name" value="GT87"/>
    <property type="match status" value="1"/>
</dbReference>
<dbReference type="AlphaFoldDB" id="A0A7W3JIN7"/>
<keyword evidence="3" id="KW-0808">Transferase</keyword>
<comment type="similarity">
    <text evidence="7">Belongs to the glycosyltransferase 87 family.</text>
</comment>
<protein>
    <recommendedName>
        <fullName evidence="11">DUF2029 domain-containing protein</fullName>
    </recommendedName>
</protein>
<comment type="caution">
    <text evidence="9">The sequence shown here is derived from an EMBL/GenBank/DDBJ whole genome shotgun (WGS) entry which is preliminary data.</text>
</comment>
<evidence type="ECO:0008006" key="11">
    <source>
        <dbReference type="Google" id="ProtNLM"/>
    </source>
</evidence>
<feature type="transmembrane region" description="Helical" evidence="8">
    <location>
        <begin position="195"/>
        <end position="214"/>
    </location>
</feature>
<keyword evidence="6 8" id="KW-0472">Membrane</keyword>
<name>A0A7W3JIN7_9MICO</name>
<evidence type="ECO:0000313" key="10">
    <source>
        <dbReference type="Proteomes" id="UP000522688"/>
    </source>
</evidence>
<keyword evidence="2" id="KW-1003">Cell membrane</keyword>
<dbReference type="InterPro" id="IPR018584">
    <property type="entry name" value="GT87"/>
</dbReference>
<feature type="transmembrane region" description="Helical" evidence="8">
    <location>
        <begin position="432"/>
        <end position="449"/>
    </location>
</feature>
<feature type="transmembrane region" description="Helical" evidence="8">
    <location>
        <begin position="373"/>
        <end position="389"/>
    </location>
</feature>
<dbReference type="RefSeq" id="WP_244289830.1">
    <property type="nucleotide sequence ID" value="NZ_BAAAHR010000008.1"/>
</dbReference>
<feature type="transmembrane region" description="Helical" evidence="8">
    <location>
        <begin position="348"/>
        <end position="366"/>
    </location>
</feature>
<sequence>MRTLFAAVAVSGLAVAVGWGLLTLGFVAKETRPDFVYWTTACWVLFAVAVLLLRRVPARAVTALVLIGSALVGGAALLSPPNTSTDPARYAWDGIVQTEGVSPYEYTPEAGELRDLRPEWIFPPAAEFTRDDGTIGLRCGQETRQIHRGYDTETGDVVCTAINRPDVPTIYPPTAELYFWAVRAVVGPDAEFAPLQVLGLVMVLATTAALLVALRRRGLDPRWAALWGWCPLVFSEGVTNSHVDLLGGVLVLAASLLVSTRRRWRGGIALGAAIATKLIPVIAAPALLRRQPHKVIVGAIVTFAVLYVPYVLSTGIAVLGYLPGYLTEEGYEDGSRFALVSAWLPDSWATPAVVLIVGVTGLLVWLKTDPDDPWLGQLVMIGVTLAAVSPRYPWYALLLVPFVAMTGRGEWLAIPVALLVRQLEPGLALQRSSLATALLVVVLVSLWRARPGFADRLLDGLADDGRRLRRLVSRRRRAIPADGA</sequence>
<evidence type="ECO:0000256" key="1">
    <source>
        <dbReference type="ARBA" id="ARBA00004651"/>
    </source>
</evidence>
<gene>
    <name evidence="9" type="ORF">FB463_001836</name>
</gene>
<keyword evidence="4 8" id="KW-0812">Transmembrane</keyword>
<feature type="transmembrane region" description="Helical" evidence="8">
    <location>
        <begin position="226"/>
        <end position="256"/>
    </location>
</feature>
<comment type="subcellular location">
    <subcellularLocation>
        <location evidence="1">Cell membrane</location>
        <topology evidence="1">Multi-pass membrane protein</topology>
    </subcellularLocation>
</comment>
<keyword evidence="5 8" id="KW-1133">Transmembrane helix</keyword>
<dbReference type="EMBL" id="JACGWW010000002">
    <property type="protein sequence ID" value="MBA8813587.1"/>
    <property type="molecule type" value="Genomic_DNA"/>
</dbReference>
<feature type="transmembrane region" description="Helical" evidence="8">
    <location>
        <begin position="295"/>
        <end position="322"/>
    </location>
</feature>
<reference evidence="9 10" key="1">
    <citation type="submission" date="2020-07" db="EMBL/GenBank/DDBJ databases">
        <title>Sequencing the genomes of 1000 actinobacteria strains.</title>
        <authorList>
            <person name="Klenk H.-P."/>
        </authorList>
    </citation>
    <scope>NUCLEOTIDE SEQUENCE [LARGE SCALE GENOMIC DNA]</scope>
    <source>
        <strain evidence="9 10">DSM 10309</strain>
    </source>
</reference>
<dbReference type="GO" id="GO:0005886">
    <property type="term" value="C:plasma membrane"/>
    <property type="evidence" value="ECO:0007669"/>
    <property type="project" value="UniProtKB-SubCell"/>
</dbReference>
<evidence type="ECO:0000313" key="9">
    <source>
        <dbReference type="EMBL" id="MBA8813587.1"/>
    </source>
</evidence>
<evidence type="ECO:0000256" key="4">
    <source>
        <dbReference type="ARBA" id="ARBA00022692"/>
    </source>
</evidence>
<evidence type="ECO:0000256" key="3">
    <source>
        <dbReference type="ARBA" id="ARBA00022679"/>
    </source>
</evidence>
<proteinExistence type="inferred from homology"/>
<feature type="transmembrane region" description="Helical" evidence="8">
    <location>
        <begin position="35"/>
        <end position="53"/>
    </location>
</feature>
<dbReference type="GO" id="GO:0016758">
    <property type="term" value="F:hexosyltransferase activity"/>
    <property type="evidence" value="ECO:0007669"/>
    <property type="project" value="InterPro"/>
</dbReference>
<evidence type="ECO:0000256" key="2">
    <source>
        <dbReference type="ARBA" id="ARBA00022475"/>
    </source>
</evidence>
<dbReference type="Proteomes" id="UP000522688">
    <property type="component" value="Unassembled WGS sequence"/>
</dbReference>
<accession>A0A7W3JIN7</accession>
<evidence type="ECO:0000256" key="5">
    <source>
        <dbReference type="ARBA" id="ARBA00022989"/>
    </source>
</evidence>
<evidence type="ECO:0000256" key="7">
    <source>
        <dbReference type="ARBA" id="ARBA00024033"/>
    </source>
</evidence>
<organism evidence="9 10">
    <name type="scientific">Frigoribacterium faeni</name>
    <dbReference type="NCBI Taxonomy" id="145483"/>
    <lineage>
        <taxon>Bacteria</taxon>
        <taxon>Bacillati</taxon>
        <taxon>Actinomycetota</taxon>
        <taxon>Actinomycetes</taxon>
        <taxon>Micrococcales</taxon>
        <taxon>Microbacteriaceae</taxon>
        <taxon>Frigoribacterium</taxon>
    </lineage>
</organism>